<organism evidence="6 7">
    <name type="scientific">Diaporthe vaccinii</name>
    <dbReference type="NCBI Taxonomy" id="105482"/>
    <lineage>
        <taxon>Eukaryota</taxon>
        <taxon>Fungi</taxon>
        <taxon>Dikarya</taxon>
        <taxon>Ascomycota</taxon>
        <taxon>Pezizomycotina</taxon>
        <taxon>Sordariomycetes</taxon>
        <taxon>Sordariomycetidae</taxon>
        <taxon>Diaporthales</taxon>
        <taxon>Diaporthaceae</taxon>
        <taxon>Diaporthe</taxon>
        <taxon>Diaporthe eres species complex</taxon>
    </lineage>
</organism>
<gene>
    <name evidence="6" type="ORF">FJTKL_14004</name>
</gene>
<accession>A0ABR4E9J9</accession>
<feature type="domain" description="UBC core" evidence="5">
    <location>
        <begin position="79"/>
        <end position="234"/>
    </location>
</feature>
<keyword evidence="1" id="KW-0808">Transferase</keyword>
<evidence type="ECO:0000256" key="4">
    <source>
        <dbReference type="RuleBase" id="RU362109"/>
    </source>
</evidence>
<dbReference type="EMBL" id="JBAWTH010000080">
    <property type="protein sequence ID" value="KAL2279025.1"/>
    <property type="molecule type" value="Genomic_DNA"/>
</dbReference>
<reference evidence="6 7" key="1">
    <citation type="submission" date="2024-03" db="EMBL/GenBank/DDBJ databases">
        <title>A high-quality draft genome sequence of Diaporthe vaccinii, a causative agent of upright dieback and viscid rot disease in cranberry plants.</title>
        <authorList>
            <person name="Sarrasin M."/>
            <person name="Lang B.F."/>
            <person name="Burger G."/>
        </authorList>
    </citation>
    <scope>NUCLEOTIDE SEQUENCE [LARGE SCALE GENOMIC DNA]</scope>
    <source>
        <strain evidence="6 7">IS7</strain>
    </source>
</reference>
<dbReference type="Proteomes" id="UP001600888">
    <property type="component" value="Unassembled WGS sequence"/>
</dbReference>
<dbReference type="PANTHER" id="PTHR24068">
    <property type="entry name" value="UBIQUITIN-CONJUGATING ENZYME E2"/>
    <property type="match status" value="1"/>
</dbReference>
<dbReference type="InterPro" id="IPR023313">
    <property type="entry name" value="UBQ-conjugating_AS"/>
</dbReference>
<dbReference type="Gene3D" id="3.10.110.10">
    <property type="entry name" value="Ubiquitin Conjugating Enzyme"/>
    <property type="match status" value="1"/>
</dbReference>
<name>A0ABR4E9J9_9PEZI</name>
<dbReference type="PROSITE" id="PS50127">
    <property type="entry name" value="UBC_2"/>
    <property type="match status" value="1"/>
</dbReference>
<comment type="similarity">
    <text evidence="4">Belongs to the ubiquitin-conjugating enzyme family.</text>
</comment>
<evidence type="ECO:0000259" key="5">
    <source>
        <dbReference type="PROSITE" id="PS50127"/>
    </source>
</evidence>
<keyword evidence="7" id="KW-1185">Reference proteome</keyword>
<proteinExistence type="inferred from homology"/>
<evidence type="ECO:0000256" key="2">
    <source>
        <dbReference type="ARBA" id="ARBA00022786"/>
    </source>
</evidence>
<dbReference type="EMBL" id="JBAWTH010000080">
    <property type="protein sequence ID" value="KAL2279026.1"/>
    <property type="molecule type" value="Genomic_DNA"/>
</dbReference>
<evidence type="ECO:0000256" key="3">
    <source>
        <dbReference type="PROSITE-ProRule" id="PRU10133"/>
    </source>
</evidence>
<comment type="caution">
    <text evidence="6">The sequence shown here is derived from an EMBL/GenBank/DDBJ whole genome shotgun (WGS) entry which is preliminary data.</text>
</comment>
<dbReference type="SUPFAM" id="SSF54495">
    <property type="entry name" value="UBC-like"/>
    <property type="match status" value="1"/>
</dbReference>
<dbReference type="InterPro" id="IPR000608">
    <property type="entry name" value="UBC"/>
</dbReference>
<dbReference type="InterPro" id="IPR016135">
    <property type="entry name" value="UBQ-conjugating_enzyme/RWD"/>
</dbReference>
<protein>
    <recommendedName>
        <fullName evidence="5">UBC core domain-containing protein</fullName>
    </recommendedName>
</protein>
<evidence type="ECO:0000313" key="7">
    <source>
        <dbReference type="Proteomes" id="UP001600888"/>
    </source>
</evidence>
<evidence type="ECO:0000313" key="6">
    <source>
        <dbReference type="EMBL" id="KAL2279026.1"/>
    </source>
</evidence>
<dbReference type="PROSITE" id="PS00183">
    <property type="entry name" value="UBC_1"/>
    <property type="match status" value="1"/>
</dbReference>
<sequence>MALKRINKELTDLGRYVNSPIIPLVIVSSLSQPIVARCKVGCLLLLLCCCCCSERGICCEQNTINPQPCSVHDANKLSRRDSRRPDEFKTHAGTTMLTFIDSDPPSSCSAGPVGEDLFHWQATIMGPSDSPYSGGVFFLAIHFPTDYPFKPPKVNFTTRIYHPNINSNGSICLDILRDQWSPALTISKVLLSICSMLTDPNPDDPLVPEIAHVYKTNRSQYESTAREWTRKYAI</sequence>
<feature type="active site" description="Glycyl thioester intermediate" evidence="3">
    <location>
        <position position="172"/>
    </location>
</feature>
<keyword evidence="4" id="KW-0547">Nucleotide-binding</keyword>
<dbReference type="Pfam" id="PF00179">
    <property type="entry name" value="UQ_con"/>
    <property type="match status" value="1"/>
</dbReference>
<dbReference type="CDD" id="cd23792">
    <property type="entry name" value="UBCc_UBE2D"/>
    <property type="match status" value="1"/>
</dbReference>
<keyword evidence="4" id="KW-0067">ATP-binding</keyword>
<keyword evidence="2 4" id="KW-0833">Ubl conjugation pathway</keyword>
<evidence type="ECO:0000256" key="1">
    <source>
        <dbReference type="ARBA" id="ARBA00022679"/>
    </source>
</evidence>
<dbReference type="SMART" id="SM00212">
    <property type="entry name" value="UBCc"/>
    <property type="match status" value="1"/>
</dbReference>